<dbReference type="OrthoDB" id="5571399at2"/>
<feature type="domain" description="GAF" evidence="1">
    <location>
        <begin position="26"/>
        <end position="159"/>
    </location>
</feature>
<evidence type="ECO:0000313" key="3">
    <source>
        <dbReference type="Proteomes" id="UP000184339"/>
    </source>
</evidence>
<dbReference type="InterPro" id="IPR029016">
    <property type="entry name" value="GAF-like_dom_sf"/>
</dbReference>
<dbReference type="STRING" id="551987.SAMN05192549_104200"/>
<reference evidence="3" key="1">
    <citation type="submission" date="2016-11" db="EMBL/GenBank/DDBJ databases">
        <authorList>
            <person name="Varghese N."/>
            <person name="Submissions S."/>
        </authorList>
    </citation>
    <scope>NUCLEOTIDE SEQUENCE [LARGE SCALE GENOMIC DNA]</scope>
    <source>
        <strain evidence="3">Sac-22</strain>
    </source>
</reference>
<dbReference type="RefSeq" id="WP_072784042.1">
    <property type="nucleotide sequence ID" value="NZ_FRCX01000004.1"/>
</dbReference>
<dbReference type="EMBL" id="FRCX01000004">
    <property type="protein sequence ID" value="SHN07841.1"/>
    <property type="molecule type" value="Genomic_DNA"/>
</dbReference>
<sequence length="167" mass="18374">MLAAPIPAYDSERLAALRAMLILDTPPEARFDKVVQFAAQEFDVPIALISLIDDNRQWFKARVGLDVCEMGRDVSFCGHAILQPDIFVIHDARADARFADNPIVTGAPYVIFYAGAPLPMPSGYVIGTLCLIDHKPRTLDNTELAIFSSLRDLLVEELGNPAEAPHE</sequence>
<dbReference type="Pfam" id="PF01590">
    <property type="entry name" value="GAF"/>
    <property type="match status" value="1"/>
</dbReference>
<keyword evidence="3" id="KW-1185">Reference proteome</keyword>
<dbReference type="PANTHER" id="PTHR43102">
    <property type="entry name" value="SLR1143 PROTEIN"/>
    <property type="match status" value="1"/>
</dbReference>
<evidence type="ECO:0000259" key="1">
    <source>
        <dbReference type="SMART" id="SM00065"/>
    </source>
</evidence>
<dbReference type="AlphaFoldDB" id="A0A1M7NUW2"/>
<name>A0A1M7NUW2_9BURK</name>
<dbReference type="InterPro" id="IPR003018">
    <property type="entry name" value="GAF"/>
</dbReference>
<protein>
    <submittedName>
        <fullName evidence="2">GAF domain-containing protein</fullName>
    </submittedName>
</protein>
<organism evidence="2 3">
    <name type="scientific">Duganella sacchari</name>
    <dbReference type="NCBI Taxonomy" id="551987"/>
    <lineage>
        <taxon>Bacteria</taxon>
        <taxon>Pseudomonadati</taxon>
        <taxon>Pseudomonadota</taxon>
        <taxon>Betaproteobacteria</taxon>
        <taxon>Burkholderiales</taxon>
        <taxon>Oxalobacteraceae</taxon>
        <taxon>Telluria group</taxon>
        <taxon>Duganella</taxon>
    </lineage>
</organism>
<proteinExistence type="predicted"/>
<accession>A0A1M7NUW2</accession>
<dbReference type="Gene3D" id="3.30.450.40">
    <property type="match status" value="1"/>
</dbReference>
<evidence type="ECO:0000313" key="2">
    <source>
        <dbReference type="EMBL" id="SHN07841.1"/>
    </source>
</evidence>
<dbReference type="SMART" id="SM00065">
    <property type="entry name" value="GAF"/>
    <property type="match status" value="1"/>
</dbReference>
<dbReference type="Proteomes" id="UP000184339">
    <property type="component" value="Unassembled WGS sequence"/>
</dbReference>
<dbReference type="SUPFAM" id="SSF55781">
    <property type="entry name" value="GAF domain-like"/>
    <property type="match status" value="1"/>
</dbReference>
<dbReference type="PANTHER" id="PTHR43102:SF2">
    <property type="entry name" value="GAF DOMAIN-CONTAINING PROTEIN"/>
    <property type="match status" value="1"/>
</dbReference>
<gene>
    <name evidence="2" type="ORF">SAMN05192549_104200</name>
</gene>